<dbReference type="Proteomes" id="UP001165064">
    <property type="component" value="Unassembled WGS sequence"/>
</dbReference>
<protein>
    <submittedName>
        <fullName evidence="1">Unnamed protein product</fullName>
    </submittedName>
</protein>
<reference evidence="1" key="1">
    <citation type="submission" date="2023-04" db="EMBL/GenBank/DDBJ databases">
        <title>Ambrosiozyma monospora NBRC 10751.</title>
        <authorList>
            <person name="Ichikawa N."/>
            <person name="Sato H."/>
            <person name="Tonouchi N."/>
        </authorList>
    </citation>
    <scope>NUCLEOTIDE SEQUENCE</scope>
    <source>
        <strain evidence="1">NBRC 10751</strain>
    </source>
</reference>
<accession>A0ACB5TSC2</accession>
<proteinExistence type="predicted"/>
<sequence>MNNSVKLNALLNELDEFVDEVKTDYLLSDGSSNAMSEEDKDQIDSNFKIQLTLMDRKIETLKKYGDQLNKELEKGNLEDIGRNLITMGDYSTYVEIVNNSVIQIRSNIIKSLGLKLTKISNRFIQMNAKRMERRKQFNKSTLINKDAYLNSNFYKSTYTGVDTQLQGEVSNNYKQLTTELPQRQVQELIQENQTLTLQLKEEQLQTVTQMETTMIDISSMISEIGLQLNLQNESINMLNSNQDEVMGNISKGNIQLVKANERAKDSGEILFYLIVGLSVILLILDWLF</sequence>
<dbReference type="EMBL" id="BSXS01008541">
    <property type="protein sequence ID" value="GME92857.1"/>
    <property type="molecule type" value="Genomic_DNA"/>
</dbReference>
<evidence type="ECO:0000313" key="2">
    <source>
        <dbReference type="Proteomes" id="UP001165064"/>
    </source>
</evidence>
<organism evidence="1 2">
    <name type="scientific">Ambrosiozyma monospora</name>
    <name type="common">Yeast</name>
    <name type="synonym">Endomycopsis monosporus</name>
    <dbReference type="NCBI Taxonomy" id="43982"/>
    <lineage>
        <taxon>Eukaryota</taxon>
        <taxon>Fungi</taxon>
        <taxon>Dikarya</taxon>
        <taxon>Ascomycota</taxon>
        <taxon>Saccharomycotina</taxon>
        <taxon>Pichiomycetes</taxon>
        <taxon>Pichiales</taxon>
        <taxon>Pichiaceae</taxon>
        <taxon>Ambrosiozyma</taxon>
    </lineage>
</organism>
<keyword evidence="2" id="KW-1185">Reference proteome</keyword>
<comment type="caution">
    <text evidence="1">The sequence shown here is derived from an EMBL/GenBank/DDBJ whole genome shotgun (WGS) entry which is preliminary data.</text>
</comment>
<name>A0ACB5TSC2_AMBMO</name>
<evidence type="ECO:0000313" key="1">
    <source>
        <dbReference type="EMBL" id="GME92857.1"/>
    </source>
</evidence>
<gene>
    <name evidence="1" type="ORF">Amon02_000918200</name>
</gene>